<name>A0ABP8H175_9BURK</name>
<reference evidence="3" key="1">
    <citation type="journal article" date="2019" name="Int. J. Syst. Evol. Microbiol.">
        <title>The Global Catalogue of Microorganisms (GCM) 10K type strain sequencing project: providing services to taxonomists for standard genome sequencing and annotation.</title>
        <authorList>
            <consortium name="The Broad Institute Genomics Platform"/>
            <consortium name="The Broad Institute Genome Sequencing Center for Infectious Disease"/>
            <person name="Wu L."/>
            <person name="Ma J."/>
        </authorList>
    </citation>
    <scope>NUCLEOTIDE SEQUENCE [LARGE SCALE GENOMIC DNA]</scope>
    <source>
        <strain evidence="3">JCM 17666</strain>
    </source>
</reference>
<evidence type="ECO:0000313" key="3">
    <source>
        <dbReference type="Proteomes" id="UP001501671"/>
    </source>
</evidence>
<organism evidence="2 3">
    <name type="scientific">Pigmentiphaga soli</name>
    <dbReference type="NCBI Taxonomy" id="1007095"/>
    <lineage>
        <taxon>Bacteria</taxon>
        <taxon>Pseudomonadati</taxon>
        <taxon>Pseudomonadota</taxon>
        <taxon>Betaproteobacteria</taxon>
        <taxon>Burkholderiales</taxon>
        <taxon>Alcaligenaceae</taxon>
        <taxon>Pigmentiphaga</taxon>
    </lineage>
</organism>
<dbReference type="Gene3D" id="3.90.870.10">
    <property type="entry name" value="DHBP synthase"/>
    <property type="match status" value="1"/>
</dbReference>
<accession>A0ABP8H175</accession>
<gene>
    <name evidence="2" type="ORF">GCM10023144_23540</name>
</gene>
<dbReference type="InterPro" id="IPR017945">
    <property type="entry name" value="DHBP_synth_RibB-like_a/b_dom"/>
</dbReference>
<dbReference type="Pfam" id="PF01300">
    <property type="entry name" value="Sua5_yciO_yrdC"/>
    <property type="match status" value="1"/>
</dbReference>
<dbReference type="SUPFAM" id="SSF55821">
    <property type="entry name" value="YrdC/RibB"/>
    <property type="match status" value="1"/>
</dbReference>
<dbReference type="EMBL" id="BAABFO010000010">
    <property type="protein sequence ID" value="GAA4332933.1"/>
    <property type="molecule type" value="Genomic_DNA"/>
</dbReference>
<dbReference type="InterPro" id="IPR006070">
    <property type="entry name" value="Sua5-like_dom"/>
</dbReference>
<evidence type="ECO:0000313" key="2">
    <source>
        <dbReference type="EMBL" id="GAA4332933.1"/>
    </source>
</evidence>
<evidence type="ECO:0000259" key="1">
    <source>
        <dbReference type="PROSITE" id="PS51163"/>
    </source>
</evidence>
<feature type="domain" description="YrdC-like" evidence="1">
    <location>
        <begin position="16"/>
        <end position="215"/>
    </location>
</feature>
<protein>
    <recommendedName>
        <fullName evidence="1">YrdC-like domain-containing protein</fullName>
    </recommendedName>
</protein>
<dbReference type="RefSeq" id="WP_345249585.1">
    <property type="nucleotide sequence ID" value="NZ_BAABFO010000010.1"/>
</dbReference>
<dbReference type="PROSITE" id="PS51163">
    <property type="entry name" value="YRDC"/>
    <property type="match status" value="1"/>
</dbReference>
<dbReference type="Proteomes" id="UP001501671">
    <property type="component" value="Unassembled WGS sequence"/>
</dbReference>
<comment type="caution">
    <text evidence="2">The sequence shown here is derived from an EMBL/GenBank/DDBJ whole genome shotgun (WGS) entry which is preliminary data.</text>
</comment>
<sequence>MATTQPYLLLNSGDVAADAQTTFDILRAGGIAVIYLDVAYSILARTEAAVRKIYDTKRRSYSKPTGIVGSLPAHDALHIVSEEGRRVVRAVTVEHDLPLAVVAPFRRDHPFFANMEPFVFNNAIKGDTLNLLLNAGALRNRIGELSWQEQIPMVGSSANVSLTGSRYAVEDIDPALLAIADVVVDYGRSRYENPDRLSSTMIDFRDYSIVRKGVCFDAIEAVFRSEFGIALKEK</sequence>
<proteinExistence type="predicted"/>
<keyword evidence="3" id="KW-1185">Reference proteome</keyword>